<organism evidence="8 9">
    <name type="scientific">Spirulina subsalsa FACHB-351</name>
    <dbReference type="NCBI Taxonomy" id="234711"/>
    <lineage>
        <taxon>Bacteria</taxon>
        <taxon>Bacillati</taxon>
        <taxon>Cyanobacteriota</taxon>
        <taxon>Cyanophyceae</taxon>
        <taxon>Spirulinales</taxon>
        <taxon>Spirulinaceae</taxon>
        <taxon>Spirulina</taxon>
    </lineage>
</organism>
<keyword evidence="3" id="KW-0040">ANK repeat</keyword>
<dbReference type="PROSITE" id="PS50082">
    <property type="entry name" value="WD_REPEATS_2"/>
    <property type="match status" value="7"/>
</dbReference>
<dbReference type="PROSITE" id="PS50011">
    <property type="entry name" value="PROTEIN_KINASE_DOM"/>
    <property type="match status" value="1"/>
</dbReference>
<feature type="repeat" description="ANK" evidence="3">
    <location>
        <begin position="1528"/>
        <end position="1560"/>
    </location>
</feature>
<dbReference type="PANTHER" id="PTHR19879:SF9">
    <property type="entry name" value="TRANSCRIPTION INITIATION FACTOR TFIID SUBUNIT 5"/>
    <property type="match status" value="1"/>
</dbReference>
<feature type="transmembrane region" description="Helical" evidence="6">
    <location>
        <begin position="1322"/>
        <end position="1345"/>
    </location>
</feature>
<keyword evidence="5" id="KW-0802">TPR repeat</keyword>
<protein>
    <submittedName>
        <fullName evidence="8">Ankyrin repeat domain-containing protein</fullName>
    </submittedName>
</protein>
<keyword evidence="9" id="KW-1185">Reference proteome</keyword>
<evidence type="ECO:0000259" key="7">
    <source>
        <dbReference type="PROSITE" id="PS50011"/>
    </source>
</evidence>
<dbReference type="SMART" id="SM00248">
    <property type="entry name" value="ANK"/>
    <property type="match status" value="6"/>
</dbReference>
<dbReference type="SUPFAM" id="SSF56112">
    <property type="entry name" value="Protein kinase-like (PK-like)"/>
    <property type="match status" value="1"/>
</dbReference>
<dbReference type="CDD" id="cd00200">
    <property type="entry name" value="WD40"/>
    <property type="match status" value="1"/>
</dbReference>
<proteinExistence type="predicted"/>
<feature type="transmembrane region" description="Helical" evidence="6">
    <location>
        <begin position="1270"/>
        <end position="1291"/>
    </location>
</feature>
<dbReference type="EMBL" id="JAIHOM010000055">
    <property type="protein sequence ID" value="MCW6037060.1"/>
    <property type="molecule type" value="Genomic_DNA"/>
</dbReference>
<feature type="repeat" description="ANK" evidence="3">
    <location>
        <begin position="1625"/>
        <end position="1657"/>
    </location>
</feature>
<feature type="repeat" description="WD" evidence="4">
    <location>
        <begin position="959"/>
        <end position="1000"/>
    </location>
</feature>
<feature type="repeat" description="WD" evidence="4">
    <location>
        <begin position="1077"/>
        <end position="1118"/>
    </location>
</feature>
<feature type="repeat" description="WD" evidence="4">
    <location>
        <begin position="684"/>
        <end position="711"/>
    </location>
</feature>
<dbReference type="SMART" id="SM00320">
    <property type="entry name" value="WD40"/>
    <property type="match status" value="12"/>
</dbReference>
<reference evidence="8 9" key="1">
    <citation type="submission" date="2021-08" db="EMBL/GenBank/DDBJ databases">
        <title>Draft genome sequence of Spirulina subsalsa with high tolerance to salinity and hype-accumulation of phycocyanin.</title>
        <authorList>
            <person name="Pei H."/>
            <person name="Jiang L."/>
        </authorList>
    </citation>
    <scope>NUCLEOTIDE SEQUENCE [LARGE SCALE GENOMIC DNA]</scope>
    <source>
        <strain evidence="8 9">FACHB-351</strain>
    </source>
</reference>
<dbReference type="Pfam" id="PF00069">
    <property type="entry name" value="Pkinase"/>
    <property type="match status" value="1"/>
</dbReference>
<dbReference type="InterPro" id="IPR011047">
    <property type="entry name" value="Quinoprotein_ADH-like_sf"/>
</dbReference>
<dbReference type="Gene3D" id="2.130.10.10">
    <property type="entry name" value="YVTN repeat-like/Quinoprotein amine dehydrogenase"/>
    <property type="match status" value="4"/>
</dbReference>
<feature type="repeat" description="ANK" evidence="3">
    <location>
        <begin position="1590"/>
        <end position="1622"/>
    </location>
</feature>
<dbReference type="PRINTS" id="PR00320">
    <property type="entry name" value="GPROTEINBRPT"/>
</dbReference>
<dbReference type="SUPFAM" id="SSF48403">
    <property type="entry name" value="Ankyrin repeat"/>
    <property type="match status" value="1"/>
</dbReference>
<dbReference type="PROSITE" id="PS50005">
    <property type="entry name" value="TPR"/>
    <property type="match status" value="1"/>
</dbReference>
<dbReference type="CDD" id="cd14014">
    <property type="entry name" value="STKc_PknB_like"/>
    <property type="match status" value="1"/>
</dbReference>
<dbReference type="Pfam" id="PF00400">
    <property type="entry name" value="WD40"/>
    <property type="match status" value="9"/>
</dbReference>
<dbReference type="PROSITE" id="PS50088">
    <property type="entry name" value="ANK_REPEAT"/>
    <property type="match status" value="5"/>
</dbReference>
<accession>A0ABT3L7X0</accession>
<feature type="repeat" description="WD" evidence="4">
    <location>
        <begin position="456"/>
        <end position="491"/>
    </location>
</feature>
<evidence type="ECO:0000256" key="3">
    <source>
        <dbReference type="PROSITE-ProRule" id="PRU00023"/>
    </source>
</evidence>
<keyword evidence="2" id="KW-0677">Repeat</keyword>
<dbReference type="InterPro" id="IPR019775">
    <property type="entry name" value="WD40_repeat_CS"/>
</dbReference>
<sequence>MQAQVAHRFKVGQSILDLYRVKTILGEGGLGTVYQVHHEGWNQDLILKVPHPDVLAGVGGLESLQYATGQWIDLGLHPHLVSCLYGRVLENHPLIFTEAIAGGTLEQWIAQGRLYHGGNTAALKRILDIAIQCAWALDYAHGKGLKHQNFKPSNVLLTSQGTVKVTDWGWGNLRSHSVREETGQGRNVLWNPLDRRANEEKFTLTPWGGWTPAYCSPEQERGEAIHHPTDFWSWGLMVLEMFQGGRNWNRGAIASHLLNQYLQTTAPSHLPLMPEGLVHLLRHCFQEYPGDRPYRFQEVAGQLMGIYQEVIGTSYPRQALNAEPLAEHLNNRALALLDLGETAEALQLWDRALRHQPGHPESVYNCGLLLWRMRQITDATLLEELAKTLPPRGSWLNTYLWGCIHWERDDCEKALQLWGKIGEPVPEEVANSIAQAQNRLSQSKRLCPTPLGQVRGQSNPTQVNAVCFSQDGRYGLAGKQDGTMELWDFQTHQRHVFAGEVGEAVQGVSITPDNRYVVSVGSKMLPPPPDHPAYPRQFIPVITLKVWSLISGKGLCMFEVPATPLEEQVSRRGELPPGEVAEIGEVLATFPPSTTLPPTQVLAASADGRYELWQDSLTLTLVEVATGQTLYMSQLNGDRILLTPQGRYALTVGETIKLWKLETGQCVREFHCQAMQQNAVCIFPNGRYFIAATVDYNLEIWSLATGRCLRTLKTDRTHITALTLSTDGRYLVTAGQSLKLWSVETGRCLRTFSFQDSGQTVAISPDGHYALVGGMGVQLWQINCYNPAPLAPLRLCTVHPTANLLSDPEIYEQELAQAKRAFGQGDTLTAVQCLRRARSLRGYRQESRSLALWTELYTRLPRGPLQDAWEAFTLTGHYKAMTTVAFSADSQWLVSGSSDRTVKLWNVNTGEASRQFYQMGQEAITIVQFSPNGNNIFAGTSAGKVHIWDITTGDCLYTLTVDSQGITALAVSPDGLYLMTGGYQGLVQLWEIATGRCLRTFSGHQSPITAVQFSPDGQYCISSEAGTSLAHQGYPNQATTSPTPQADGSVALALLTPTTLGNWQYWRIATGESLQTVSGLRSGLTSVTFSPDGNYVVSASTDHTLSVWAVRVGRKIRTLYGHTDIVTAVAFSPDGHYLLSGSLDQTLRLWNATTGLCLRTFEEPSPVLSVAFSRDGRYAVAARQDGTGQLWMLDWDLIEQPRSDWDERARPYLETFLTLHRPYAGDLPEELQSDLKPSRRVYQRPVGFLGLLFVIAWACTALATEVFSEWAINAGLLALGMAGSVAGYFFSRQVGNPTLQLGSLFGTGIMLTVALMNASEGWGAPAAALLGAIAAYVFTGLVLGIKSSNPASVVPGIRACQELKAEFGKASTALILLSTLSGGMVVELLLDRGTLAPSHCAVILLVILGVLIYQGGKRLRQQGKISLSKVGITLLCFVLALLSLGKWALPSAVGITPADVCHNLTFTQDYLDRAGRPNANVTLYYETPGGILQSRVLPILQCAVENNNLPLVQLLLQRGADPNQGNPQGMTALHTSVEQNNLELTQVLLDGGAKVNVVDQNQQSPLYLVQDNAIAQLLIQRGADVNLNTPNGSILHRAIAARNAERVKMLIEAGASPNVVCAECLGTTPLHAAIRMNRQDLLDLVLTPEADFTIKDQDGNIPLALATKTGRTDMVQLLLSRGAPPLE</sequence>
<dbReference type="PRINTS" id="PR01415">
    <property type="entry name" value="ANKYRIN"/>
</dbReference>
<dbReference type="SUPFAM" id="SSF50998">
    <property type="entry name" value="Quinoprotein alcohol dehydrogenase-like"/>
    <property type="match status" value="2"/>
</dbReference>
<evidence type="ECO:0000313" key="8">
    <source>
        <dbReference type="EMBL" id="MCW6037060.1"/>
    </source>
</evidence>
<dbReference type="PROSITE" id="PS50294">
    <property type="entry name" value="WD_REPEATS_REGION"/>
    <property type="match status" value="4"/>
</dbReference>
<feature type="domain" description="Protein kinase" evidence="7">
    <location>
        <begin position="19"/>
        <end position="304"/>
    </location>
</feature>
<feature type="repeat" description="WD" evidence="4">
    <location>
        <begin position="1119"/>
        <end position="1160"/>
    </location>
</feature>
<keyword evidence="1 4" id="KW-0853">WD repeat</keyword>
<dbReference type="InterPro" id="IPR002110">
    <property type="entry name" value="Ankyrin_rpt"/>
</dbReference>
<dbReference type="InterPro" id="IPR036770">
    <property type="entry name" value="Ankyrin_rpt-contain_sf"/>
</dbReference>
<evidence type="ECO:0000256" key="2">
    <source>
        <dbReference type="ARBA" id="ARBA00022737"/>
    </source>
</evidence>
<dbReference type="Gene3D" id="1.25.40.20">
    <property type="entry name" value="Ankyrin repeat-containing domain"/>
    <property type="match status" value="2"/>
</dbReference>
<evidence type="ECO:0000256" key="6">
    <source>
        <dbReference type="SAM" id="Phobius"/>
    </source>
</evidence>
<evidence type="ECO:0000256" key="1">
    <source>
        <dbReference type="ARBA" id="ARBA00022574"/>
    </source>
</evidence>
<feature type="repeat" description="ANK" evidence="3">
    <location>
        <begin position="1500"/>
        <end position="1527"/>
    </location>
</feature>
<feature type="transmembrane region" description="Helical" evidence="6">
    <location>
        <begin position="1246"/>
        <end position="1264"/>
    </location>
</feature>
<dbReference type="PROSITE" id="PS00678">
    <property type="entry name" value="WD_REPEATS_1"/>
    <property type="match status" value="2"/>
</dbReference>
<dbReference type="InterPro" id="IPR015943">
    <property type="entry name" value="WD40/YVTN_repeat-like_dom_sf"/>
</dbReference>
<comment type="caution">
    <text evidence="8">The sequence shown here is derived from an EMBL/GenBank/DDBJ whole genome shotgun (WGS) entry which is preliminary data.</text>
</comment>
<feature type="repeat" description="WD" evidence="4">
    <location>
        <begin position="874"/>
        <end position="915"/>
    </location>
</feature>
<dbReference type="InterPro" id="IPR019734">
    <property type="entry name" value="TPR_rpt"/>
</dbReference>
<dbReference type="Gene3D" id="1.25.40.10">
    <property type="entry name" value="Tetratricopeptide repeat domain"/>
    <property type="match status" value="1"/>
</dbReference>
<evidence type="ECO:0000313" key="9">
    <source>
        <dbReference type="Proteomes" id="UP001526426"/>
    </source>
</evidence>
<gene>
    <name evidence="8" type="ORF">K4A83_12390</name>
</gene>
<dbReference type="SUPFAM" id="SSF48452">
    <property type="entry name" value="TPR-like"/>
    <property type="match status" value="1"/>
</dbReference>
<dbReference type="PANTHER" id="PTHR19879">
    <property type="entry name" value="TRANSCRIPTION INITIATION FACTOR TFIID"/>
    <property type="match status" value="1"/>
</dbReference>
<dbReference type="RefSeq" id="WP_265264890.1">
    <property type="nucleotide sequence ID" value="NZ_JAIHOM010000055.1"/>
</dbReference>
<dbReference type="Pfam" id="PF12796">
    <property type="entry name" value="Ank_2"/>
    <property type="match status" value="2"/>
</dbReference>
<dbReference type="PROSITE" id="PS50297">
    <property type="entry name" value="ANK_REP_REGION"/>
    <property type="match status" value="3"/>
</dbReference>
<dbReference type="Gene3D" id="1.10.510.10">
    <property type="entry name" value="Transferase(Phosphotransferase) domain 1"/>
    <property type="match status" value="1"/>
</dbReference>
<feature type="transmembrane region" description="Helical" evidence="6">
    <location>
        <begin position="1427"/>
        <end position="1449"/>
    </location>
</feature>
<evidence type="ECO:0000256" key="4">
    <source>
        <dbReference type="PROSITE-ProRule" id="PRU00221"/>
    </source>
</evidence>
<feature type="transmembrane region" description="Helical" evidence="6">
    <location>
        <begin position="1396"/>
        <end position="1415"/>
    </location>
</feature>
<dbReference type="Proteomes" id="UP001526426">
    <property type="component" value="Unassembled WGS sequence"/>
</dbReference>
<keyword evidence="6" id="KW-0472">Membrane</keyword>
<keyword evidence="6" id="KW-0812">Transmembrane</keyword>
<evidence type="ECO:0000256" key="5">
    <source>
        <dbReference type="PROSITE-ProRule" id="PRU00339"/>
    </source>
</evidence>
<feature type="repeat" description="WD" evidence="4">
    <location>
        <begin position="917"/>
        <end position="958"/>
    </location>
</feature>
<feature type="repeat" description="TPR" evidence="5">
    <location>
        <begin position="326"/>
        <end position="359"/>
    </location>
</feature>
<dbReference type="SMART" id="SM00028">
    <property type="entry name" value="TPR"/>
    <property type="match status" value="1"/>
</dbReference>
<feature type="repeat" description="ANK" evidence="3">
    <location>
        <begin position="1658"/>
        <end position="1683"/>
    </location>
</feature>
<feature type="transmembrane region" description="Helical" evidence="6">
    <location>
        <begin position="1298"/>
        <end position="1316"/>
    </location>
</feature>
<dbReference type="InterPro" id="IPR020472">
    <property type="entry name" value="WD40_PAC1"/>
</dbReference>
<dbReference type="InterPro" id="IPR011009">
    <property type="entry name" value="Kinase-like_dom_sf"/>
</dbReference>
<dbReference type="InterPro" id="IPR011990">
    <property type="entry name" value="TPR-like_helical_dom_sf"/>
</dbReference>
<dbReference type="InterPro" id="IPR001680">
    <property type="entry name" value="WD40_rpt"/>
</dbReference>
<dbReference type="InterPro" id="IPR000719">
    <property type="entry name" value="Prot_kinase_dom"/>
</dbReference>
<keyword evidence="6" id="KW-1133">Transmembrane helix</keyword>
<name>A0ABT3L7X0_9CYAN</name>